<organism evidence="8 9">
    <name type="scientific">Lacrimispora celerecrescens</name>
    <dbReference type="NCBI Taxonomy" id="29354"/>
    <lineage>
        <taxon>Bacteria</taxon>
        <taxon>Bacillati</taxon>
        <taxon>Bacillota</taxon>
        <taxon>Clostridia</taxon>
        <taxon>Lachnospirales</taxon>
        <taxon>Lachnospiraceae</taxon>
        <taxon>Lacrimispora</taxon>
    </lineage>
</organism>
<dbReference type="InterPro" id="IPR013525">
    <property type="entry name" value="ABC2_TM"/>
</dbReference>
<keyword evidence="4 6" id="KW-1133">Transmembrane helix</keyword>
<dbReference type="AlphaFoldDB" id="A0A084JLP5"/>
<evidence type="ECO:0000313" key="8">
    <source>
        <dbReference type="EMBL" id="KEZ89879.1"/>
    </source>
</evidence>
<feature type="transmembrane region" description="Helical" evidence="6">
    <location>
        <begin position="128"/>
        <end position="149"/>
    </location>
</feature>
<dbReference type="GO" id="GO:0005886">
    <property type="term" value="C:plasma membrane"/>
    <property type="evidence" value="ECO:0007669"/>
    <property type="project" value="UniProtKB-SubCell"/>
</dbReference>
<dbReference type="EMBL" id="JPME01000014">
    <property type="protein sequence ID" value="KEZ89879.1"/>
    <property type="molecule type" value="Genomic_DNA"/>
</dbReference>
<feature type="domain" description="ABC-2 type transporter transmembrane" evidence="7">
    <location>
        <begin position="44"/>
        <end position="194"/>
    </location>
</feature>
<sequence>MTAIYRRELKAYFQSMTGYVFIAFMVLFIGIYFMAYNMMSGYPYFSYTLSGMVTIIMIGIPVLTMRSFADDRKTKTDQLLLTSPVSVAQMVLGKYFSMITVYAVPVLLSGICPLIIKLNGNANLKADYASLLAFFLLGCVYIAIGMFISSLTESQIIAAVGTFGIILLLLLWPSLVGFLPTSAIGSAAGFLILWSGIVFAVSRITSHGPLAVVLEAAGVLSIAVLYLVKKDLFERALTNVLEKIAVTDVFQNFASHYIFDAGGLVYYISIIFLLVFLTVQSIEKRRWS</sequence>
<keyword evidence="5 6" id="KW-0472">Membrane</keyword>
<keyword evidence="3 6" id="KW-0812">Transmembrane</keyword>
<feature type="transmembrane region" description="Helical" evidence="6">
    <location>
        <begin position="264"/>
        <end position="282"/>
    </location>
</feature>
<protein>
    <submittedName>
        <fullName evidence="8">ABC transporter</fullName>
    </submittedName>
</protein>
<proteinExistence type="predicted"/>
<dbReference type="InterPro" id="IPR051449">
    <property type="entry name" value="ABC-2_transporter_component"/>
</dbReference>
<feature type="transmembrane region" description="Helical" evidence="6">
    <location>
        <begin position="12"/>
        <end position="35"/>
    </location>
</feature>
<evidence type="ECO:0000256" key="4">
    <source>
        <dbReference type="ARBA" id="ARBA00022989"/>
    </source>
</evidence>
<reference evidence="8 9" key="1">
    <citation type="submission" date="2014-07" db="EMBL/GenBank/DDBJ databases">
        <title>Draft genome of Clostridium celerecrescens 152B isolated from sediments associated with methane hydrate from Krishna Godavari basin.</title>
        <authorList>
            <person name="Honkalas V.S."/>
            <person name="Dabir A.P."/>
            <person name="Arora P."/>
            <person name="Dhakephalkar P.K."/>
        </authorList>
    </citation>
    <scope>NUCLEOTIDE SEQUENCE [LARGE SCALE GENOMIC DNA]</scope>
    <source>
        <strain evidence="8 9">152B</strain>
    </source>
</reference>
<evidence type="ECO:0000313" key="9">
    <source>
        <dbReference type="Proteomes" id="UP000028525"/>
    </source>
</evidence>
<keyword evidence="9" id="KW-1185">Reference proteome</keyword>
<feature type="transmembrane region" description="Helical" evidence="6">
    <location>
        <begin position="208"/>
        <end position="228"/>
    </location>
</feature>
<evidence type="ECO:0000256" key="1">
    <source>
        <dbReference type="ARBA" id="ARBA00004651"/>
    </source>
</evidence>
<feature type="transmembrane region" description="Helical" evidence="6">
    <location>
        <begin position="156"/>
        <end position="175"/>
    </location>
</feature>
<evidence type="ECO:0000256" key="5">
    <source>
        <dbReference type="ARBA" id="ARBA00023136"/>
    </source>
</evidence>
<dbReference type="OrthoDB" id="9794512at2"/>
<evidence type="ECO:0000256" key="3">
    <source>
        <dbReference type="ARBA" id="ARBA00022692"/>
    </source>
</evidence>
<evidence type="ECO:0000256" key="2">
    <source>
        <dbReference type="ARBA" id="ARBA00022475"/>
    </source>
</evidence>
<keyword evidence="2" id="KW-1003">Cell membrane</keyword>
<comment type="subcellular location">
    <subcellularLocation>
        <location evidence="1">Cell membrane</location>
        <topology evidence="1">Multi-pass membrane protein</topology>
    </subcellularLocation>
</comment>
<evidence type="ECO:0000256" key="6">
    <source>
        <dbReference type="SAM" id="Phobius"/>
    </source>
</evidence>
<feature type="transmembrane region" description="Helical" evidence="6">
    <location>
        <begin position="95"/>
        <end position="116"/>
    </location>
</feature>
<feature type="transmembrane region" description="Helical" evidence="6">
    <location>
        <begin position="41"/>
        <end position="63"/>
    </location>
</feature>
<dbReference type="GO" id="GO:0140359">
    <property type="term" value="F:ABC-type transporter activity"/>
    <property type="evidence" value="ECO:0007669"/>
    <property type="project" value="InterPro"/>
</dbReference>
<feature type="transmembrane region" description="Helical" evidence="6">
    <location>
        <begin position="181"/>
        <end position="201"/>
    </location>
</feature>
<dbReference type="Proteomes" id="UP000028525">
    <property type="component" value="Unassembled WGS sequence"/>
</dbReference>
<name>A0A084JLP5_9FIRM</name>
<dbReference type="RefSeq" id="WP_038281286.1">
    <property type="nucleotide sequence ID" value="NZ_JPME01000014.1"/>
</dbReference>
<dbReference type="PANTHER" id="PTHR30294:SF29">
    <property type="entry name" value="MULTIDRUG ABC TRANSPORTER PERMEASE YBHS-RELATED"/>
    <property type="match status" value="1"/>
</dbReference>
<accession>A0A084JLP5</accession>
<dbReference type="STRING" id="29354.IO98_12145"/>
<comment type="caution">
    <text evidence="8">The sequence shown here is derived from an EMBL/GenBank/DDBJ whole genome shotgun (WGS) entry which is preliminary data.</text>
</comment>
<evidence type="ECO:0000259" key="7">
    <source>
        <dbReference type="Pfam" id="PF12698"/>
    </source>
</evidence>
<dbReference type="Pfam" id="PF12698">
    <property type="entry name" value="ABC2_membrane_3"/>
    <property type="match status" value="1"/>
</dbReference>
<gene>
    <name evidence="8" type="ORF">IO98_12145</name>
</gene>
<dbReference type="PANTHER" id="PTHR30294">
    <property type="entry name" value="MEMBRANE COMPONENT OF ABC TRANSPORTER YHHJ-RELATED"/>
    <property type="match status" value="1"/>
</dbReference>